<evidence type="ECO:0000256" key="1">
    <source>
        <dbReference type="ARBA" id="ARBA00022679"/>
    </source>
</evidence>
<dbReference type="PANTHER" id="PTHR43792">
    <property type="entry name" value="GNAT FAMILY, PUTATIVE (AFU_ORTHOLOGUE AFUA_3G00765)-RELATED-RELATED"/>
    <property type="match status" value="1"/>
</dbReference>
<dbReference type="RefSeq" id="WP_206425816.1">
    <property type="nucleotide sequence ID" value="NZ_CP033896.1"/>
</dbReference>
<dbReference type="InterPro" id="IPR051531">
    <property type="entry name" value="N-acetyltransferase"/>
</dbReference>
<keyword evidence="2" id="KW-0012">Acyltransferase</keyword>
<feature type="domain" description="N-acetyltransferase" evidence="4">
    <location>
        <begin position="52"/>
        <end position="209"/>
    </location>
</feature>
<evidence type="ECO:0000256" key="3">
    <source>
        <dbReference type="ARBA" id="ARBA00038502"/>
    </source>
</evidence>
<gene>
    <name evidence="5" type="ORF">CCHOA_03395</name>
</gene>
<keyword evidence="6" id="KW-1185">Reference proteome</keyword>
<dbReference type="Gene3D" id="3.40.630.30">
    <property type="match status" value="1"/>
</dbReference>
<dbReference type="AlphaFoldDB" id="A0A3G6J4S3"/>
<dbReference type="InterPro" id="IPR000182">
    <property type="entry name" value="GNAT_dom"/>
</dbReference>
<name>A0A3G6J4S3_9CORY</name>
<dbReference type="KEGG" id="ccho:CCHOA_03395"/>
<accession>A0A3G6J4S3</accession>
<dbReference type="Proteomes" id="UP000269019">
    <property type="component" value="Chromosome"/>
</dbReference>
<evidence type="ECO:0000256" key="2">
    <source>
        <dbReference type="ARBA" id="ARBA00023315"/>
    </source>
</evidence>
<dbReference type="EMBL" id="CP033896">
    <property type="protein sequence ID" value="AZA13091.1"/>
    <property type="molecule type" value="Genomic_DNA"/>
</dbReference>
<dbReference type="PROSITE" id="PS51186">
    <property type="entry name" value="GNAT"/>
    <property type="match status" value="1"/>
</dbReference>
<organism evidence="5 6">
    <name type="scientific">Corynebacterium choanae</name>
    <dbReference type="NCBI Taxonomy" id="1862358"/>
    <lineage>
        <taxon>Bacteria</taxon>
        <taxon>Bacillati</taxon>
        <taxon>Actinomycetota</taxon>
        <taxon>Actinomycetes</taxon>
        <taxon>Mycobacteriales</taxon>
        <taxon>Corynebacteriaceae</taxon>
        <taxon>Corynebacterium</taxon>
    </lineage>
</organism>
<protein>
    <submittedName>
        <fullName evidence="5">Ribosomal-protein-S5-alanine N-acetyltransferase</fullName>
    </submittedName>
</protein>
<reference evidence="5 6" key="1">
    <citation type="submission" date="2018-11" db="EMBL/GenBank/DDBJ databases">
        <authorList>
            <person name="Kleinhagauer T."/>
            <person name="Glaeser S.P."/>
            <person name="Spergser J."/>
            <person name="Ruckert C."/>
            <person name="Kaempfer P."/>
            <person name="Busse H.-J."/>
        </authorList>
    </citation>
    <scope>NUCLEOTIDE SEQUENCE [LARGE SCALE GENOMIC DNA]</scope>
    <source>
        <strain evidence="5 6">200CH</strain>
    </source>
</reference>
<dbReference type="Pfam" id="PF13302">
    <property type="entry name" value="Acetyltransf_3"/>
    <property type="match status" value="1"/>
</dbReference>
<dbReference type="PANTHER" id="PTHR43792:SF8">
    <property type="entry name" value="[RIBOSOMAL PROTEIN US5]-ALANINE N-ACETYLTRANSFERASE"/>
    <property type="match status" value="1"/>
</dbReference>
<dbReference type="InterPro" id="IPR016181">
    <property type="entry name" value="Acyl_CoA_acyltransferase"/>
</dbReference>
<keyword evidence="1 5" id="KW-0808">Transferase</keyword>
<proteinExistence type="inferred from homology"/>
<comment type="similarity">
    <text evidence="3">Belongs to the acetyltransferase family. RimJ subfamily.</text>
</comment>
<sequence length="243" mass="26601">MWGCAVGLFGQWFSRLIPRAEHVAGRIGPVTTSTGDVISLRPLALSDANWWCSTRLREEHRLRPVEPTAPQGWVAAHTPRAFYDRFVAVQAARRDGICNALVIEQNGTPVGEVTLGGIERGALQRCWIGYWVAEHATGCHVATIAVALATDIAFHQLGLHRVTATYLENNPASGRVLTRNGYREEGFLVANIHINGQWEDHFLMALTADEFDTTAIARLQEAGIVLPGVPSPGDDEETVTVDQ</sequence>
<evidence type="ECO:0000313" key="5">
    <source>
        <dbReference type="EMBL" id="AZA13091.1"/>
    </source>
</evidence>
<evidence type="ECO:0000313" key="6">
    <source>
        <dbReference type="Proteomes" id="UP000269019"/>
    </source>
</evidence>
<dbReference type="GO" id="GO:0005737">
    <property type="term" value="C:cytoplasm"/>
    <property type="evidence" value="ECO:0007669"/>
    <property type="project" value="TreeGrafter"/>
</dbReference>
<evidence type="ECO:0000259" key="4">
    <source>
        <dbReference type="PROSITE" id="PS51186"/>
    </source>
</evidence>
<dbReference type="GO" id="GO:0008999">
    <property type="term" value="F:protein-N-terminal-alanine acetyltransferase activity"/>
    <property type="evidence" value="ECO:0007669"/>
    <property type="project" value="TreeGrafter"/>
</dbReference>
<dbReference type="SUPFAM" id="SSF55729">
    <property type="entry name" value="Acyl-CoA N-acyltransferases (Nat)"/>
    <property type="match status" value="1"/>
</dbReference>